<dbReference type="AlphaFoldDB" id="A0A358DYZ8"/>
<evidence type="ECO:0000313" key="1">
    <source>
        <dbReference type="EMBL" id="HBU51504.1"/>
    </source>
</evidence>
<dbReference type="EMBL" id="DONK01000137">
    <property type="protein sequence ID" value="HBU51504.1"/>
    <property type="molecule type" value="Genomic_DNA"/>
</dbReference>
<dbReference type="Proteomes" id="UP000264779">
    <property type="component" value="Unassembled WGS sequence"/>
</dbReference>
<comment type="caution">
    <text evidence="1">The sequence shown here is derived from an EMBL/GenBank/DDBJ whole genome shotgun (WGS) entry which is preliminary data.</text>
</comment>
<dbReference type="RefSeq" id="WP_273016239.1">
    <property type="nucleotide sequence ID" value="NZ_CALBIY010000041.1"/>
</dbReference>
<proteinExistence type="predicted"/>
<name>A0A358DYZ8_9ALTE</name>
<gene>
    <name evidence="1" type="ORF">DEB45_09595</name>
</gene>
<evidence type="ECO:0000313" key="2">
    <source>
        <dbReference type="Proteomes" id="UP000264779"/>
    </source>
</evidence>
<reference evidence="1 2" key="1">
    <citation type="journal article" date="2018" name="Nat. Biotechnol.">
        <title>A standardized bacterial taxonomy based on genome phylogeny substantially revises the tree of life.</title>
        <authorList>
            <person name="Parks D.H."/>
            <person name="Chuvochina M."/>
            <person name="Waite D.W."/>
            <person name="Rinke C."/>
            <person name="Skarshewski A."/>
            <person name="Chaumeil P.A."/>
            <person name="Hugenholtz P."/>
        </authorList>
    </citation>
    <scope>NUCLEOTIDE SEQUENCE [LARGE SCALE GENOMIC DNA]</scope>
    <source>
        <strain evidence="1">UBA11621</strain>
    </source>
</reference>
<accession>A0A358DYZ8</accession>
<protein>
    <submittedName>
        <fullName evidence="1">Uncharacterized protein</fullName>
    </submittedName>
</protein>
<sequence>MLIKRDIQRLAKLGVITRAELCPVAGKKAFLLAVFLNDGERQLLYTSQNKQREFKSLDSAYTAVTELGLEEVSLKTIAA</sequence>
<organism evidence="1 2">
    <name type="scientific">Alteromonas australica</name>
    <dbReference type="NCBI Taxonomy" id="589873"/>
    <lineage>
        <taxon>Bacteria</taxon>
        <taxon>Pseudomonadati</taxon>
        <taxon>Pseudomonadota</taxon>
        <taxon>Gammaproteobacteria</taxon>
        <taxon>Alteromonadales</taxon>
        <taxon>Alteromonadaceae</taxon>
        <taxon>Alteromonas/Salinimonas group</taxon>
        <taxon>Alteromonas</taxon>
    </lineage>
</organism>